<dbReference type="Proteomes" id="UP001180020">
    <property type="component" value="Unassembled WGS sequence"/>
</dbReference>
<dbReference type="Gene3D" id="3.60.10.10">
    <property type="entry name" value="Endonuclease/exonuclease/phosphatase"/>
    <property type="match status" value="1"/>
</dbReference>
<organism evidence="2 3">
    <name type="scientific">Acorus calamus</name>
    <name type="common">Sweet flag</name>
    <dbReference type="NCBI Taxonomy" id="4465"/>
    <lineage>
        <taxon>Eukaryota</taxon>
        <taxon>Viridiplantae</taxon>
        <taxon>Streptophyta</taxon>
        <taxon>Embryophyta</taxon>
        <taxon>Tracheophyta</taxon>
        <taxon>Spermatophyta</taxon>
        <taxon>Magnoliopsida</taxon>
        <taxon>Liliopsida</taxon>
        <taxon>Acoraceae</taxon>
        <taxon>Acorus</taxon>
    </lineage>
</organism>
<dbReference type="InterPro" id="IPR036691">
    <property type="entry name" value="Endo/exonu/phosph_ase_sf"/>
</dbReference>
<dbReference type="PANTHER" id="PTHR33710">
    <property type="entry name" value="BNAC02G09200D PROTEIN"/>
    <property type="match status" value="1"/>
</dbReference>
<proteinExistence type="predicted"/>
<evidence type="ECO:0008006" key="4">
    <source>
        <dbReference type="Google" id="ProtNLM"/>
    </source>
</evidence>
<evidence type="ECO:0000256" key="1">
    <source>
        <dbReference type="SAM" id="MobiDB-lite"/>
    </source>
</evidence>
<reference evidence="2" key="2">
    <citation type="submission" date="2023-06" db="EMBL/GenBank/DDBJ databases">
        <authorList>
            <person name="Ma L."/>
            <person name="Liu K.-W."/>
            <person name="Li Z."/>
            <person name="Hsiao Y.-Y."/>
            <person name="Qi Y."/>
            <person name="Fu T."/>
            <person name="Tang G."/>
            <person name="Zhang D."/>
            <person name="Sun W.-H."/>
            <person name="Liu D.-K."/>
            <person name="Li Y."/>
            <person name="Chen G.-Z."/>
            <person name="Liu X.-D."/>
            <person name="Liao X.-Y."/>
            <person name="Jiang Y.-T."/>
            <person name="Yu X."/>
            <person name="Hao Y."/>
            <person name="Huang J."/>
            <person name="Zhao X.-W."/>
            <person name="Ke S."/>
            <person name="Chen Y.-Y."/>
            <person name="Wu W.-L."/>
            <person name="Hsu J.-L."/>
            <person name="Lin Y.-F."/>
            <person name="Huang M.-D."/>
            <person name="Li C.-Y."/>
            <person name="Huang L."/>
            <person name="Wang Z.-W."/>
            <person name="Zhao X."/>
            <person name="Zhong W.-Y."/>
            <person name="Peng D.-H."/>
            <person name="Ahmad S."/>
            <person name="Lan S."/>
            <person name="Zhang J.-S."/>
            <person name="Tsai W.-C."/>
            <person name="Van De Peer Y."/>
            <person name="Liu Z.-J."/>
        </authorList>
    </citation>
    <scope>NUCLEOTIDE SEQUENCE</scope>
    <source>
        <strain evidence="2">CP</strain>
        <tissue evidence="2">Leaves</tissue>
    </source>
</reference>
<dbReference type="PANTHER" id="PTHR33710:SF71">
    <property type="entry name" value="ENDONUCLEASE_EXONUCLEASE_PHOSPHATASE DOMAIN-CONTAINING PROTEIN"/>
    <property type="match status" value="1"/>
</dbReference>
<protein>
    <recommendedName>
        <fullName evidence="4">Endonuclease/exonuclease/phosphatase domain-containing protein</fullName>
    </recommendedName>
</protein>
<dbReference type="SUPFAM" id="SSF56219">
    <property type="entry name" value="DNase I-like"/>
    <property type="match status" value="1"/>
</dbReference>
<sequence length="325" mass="36821">MKGSQSSNSHCSQGIRINAPRGFTTSPAQRAISKTNIPRGRGEGSPMQLGKRLVSSPIVQPHVNQFGGHILERKEGSKLSLNQTLSGLQDQPKPLALVEGALDSASKKRGLDPQASSSSLIQVQKTHQEENQMQLSTVPYRSSKEMSREMDLFRRSWAEQGIDDTSHRVYAIPDAEIQKYLWTESTEVLQTGIPALVAGDFHTLLSAVDKRGGAPFRITQNTMLFKEWHDRNHLHPLPLKGPRYTWCNNRHGSARTWEKLDRVVATQSWVSMFPSAMVHILPRHESDHSPMLVYTDIPAPTGWKPFRFERFWFDHQELHNIVQTY</sequence>
<reference evidence="2" key="1">
    <citation type="journal article" date="2023" name="Nat. Commun.">
        <title>Diploid and tetraploid genomes of Acorus and the evolution of monocots.</title>
        <authorList>
            <person name="Ma L."/>
            <person name="Liu K.W."/>
            <person name="Li Z."/>
            <person name="Hsiao Y.Y."/>
            <person name="Qi Y."/>
            <person name="Fu T."/>
            <person name="Tang G.D."/>
            <person name="Zhang D."/>
            <person name="Sun W.H."/>
            <person name="Liu D.K."/>
            <person name="Li Y."/>
            <person name="Chen G.Z."/>
            <person name="Liu X.D."/>
            <person name="Liao X.Y."/>
            <person name="Jiang Y.T."/>
            <person name="Yu X."/>
            <person name="Hao Y."/>
            <person name="Huang J."/>
            <person name="Zhao X.W."/>
            <person name="Ke S."/>
            <person name="Chen Y.Y."/>
            <person name="Wu W.L."/>
            <person name="Hsu J.L."/>
            <person name="Lin Y.F."/>
            <person name="Huang M.D."/>
            <person name="Li C.Y."/>
            <person name="Huang L."/>
            <person name="Wang Z.W."/>
            <person name="Zhao X."/>
            <person name="Zhong W.Y."/>
            <person name="Peng D.H."/>
            <person name="Ahmad S."/>
            <person name="Lan S."/>
            <person name="Zhang J.S."/>
            <person name="Tsai W.C."/>
            <person name="Van de Peer Y."/>
            <person name="Liu Z.J."/>
        </authorList>
    </citation>
    <scope>NUCLEOTIDE SEQUENCE</scope>
    <source>
        <strain evidence="2">CP</strain>
    </source>
</reference>
<evidence type="ECO:0000313" key="3">
    <source>
        <dbReference type="Proteomes" id="UP001180020"/>
    </source>
</evidence>
<comment type="caution">
    <text evidence="2">The sequence shown here is derived from an EMBL/GenBank/DDBJ whole genome shotgun (WGS) entry which is preliminary data.</text>
</comment>
<name>A0AAV9C861_ACOCL</name>
<accession>A0AAV9C861</accession>
<feature type="compositionally biased region" description="Polar residues" evidence="1">
    <location>
        <begin position="1"/>
        <end position="12"/>
    </location>
</feature>
<feature type="region of interest" description="Disordered" evidence="1">
    <location>
        <begin position="1"/>
        <end position="23"/>
    </location>
</feature>
<keyword evidence="3" id="KW-1185">Reference proteome</keyword>
<dbReference type="EMBL" id="JAUJYO010000021">
    <property type="protein sequence ID" value="KAK1284478.1"/>
    <property type="molecule type" value="Genomic_DNA"/>
</dbReference>
<gene>
    <name evidence="2" type="ORF">QJS10_CPB21g01597</name>
</gene>
<dbReference type="AlphaFoldDB" id="A0AAV9C861"/>
<evidence type="ECO:0000313" key="2">
    <source>
        <dbReference type="EMBL" id="KAK1284478.1"/>
    </source>
</evidence>